<protein>
    <recommendedName>
        <fullName evidence="3">Methyltransferase-domain-containing protein</fullName>
    </recommendedName>
</protein>
<dbReference type="InterPro" id="IPR029063">
    <property type="entry name" value="SAM-dependent_MTases_sf"/>
</dbReference>
<evidence type="ECO:0008006" key="3">
    <source>
        <dbReference type="Google" id="ProtNLM"/>
    </source>
</evidence>
<dbReference type="InterPro" id="IPR019410">
    <property type="entry name" value="Methyltransf_16"/>
</dbReference>
<accession>A0AAD9ZGD8</accession>
<evidence type="ECO:0000313" key="1">
    <source>
        <dbReference type="EMBL" id="KAK3178260.1"/>
    </source>
</evidence>
<name>A0AAD9ZGD8_9LECA</name>
<reference evidence="1" key="1">
    <citation type="submission" date="2022-11" db="EMBL/GenBank/DDBJ databases">
        <title>Chromosomal genome sequence assembly and mating type (MAT) locus characterization of the leprose asexual lichenized fungus Lepraria neglecta (Nyl.) Erichsen.</title>
        <authorList>
            <person name="Allen J.L."/>
            <person name="Pfeffer B."/>
        </authorList>
    </citation>
    <scope>NUCLEOTIDE SEQUENCE</scope>
    <source>
        <strain evidence="1">Allen 5258</strain>
    </source>
</reference>
<organism evidence="1 2">
    <name type="scientific">Lepraria neglecta</name>
    <dbReference type="NCBI Taxonomy" id="209136"/>
    <lineage>
        <taxon>Eukaryota</taxon>
        <taxon>Fungi</taxon>
        <taxon>Dikarya</taxon>
        <taxon>Ascomycota</taxon>
        <taxon>Pezizomycotina</taxon>
        <taxon>Lecanoromycetes</taxon>
        <taxon>OSLEUM clade</taxon>
        <taxon>Lecanoromycetidae</taxon>
        <taxon>Lecanorales</taxon>
        <taxon>Lecanorineae</taxon>
        <taxon>Stereocaulaceae</taxon>
        <taxon>Lepraria</taxon>
    </lineage>
</organism>
<proteinExistence type="predicted"/>
<keyword evidence="2" id="KW-1185">Reference proteome</keyword>
<dbReference type="AlphaFoldDB" id="A0AAD9ZGD8"/>
<dbReference type="SUPFAM" id="SSF53335">
    <property type="entry name" value="S-adenosyl-L-methionine-dependent methyltransferases"/>
    <property type="match status" value="1"/>
</dbReference>
<dbReference type="EMBL" id="JASNWA010000003">
    <property type="protein sequence ID" value="KAK3178260.1"/>
    <property type="molecule type" value="Genomic_DNA"/>
</dbReference>
<dbReference type="PANTHER" id="PTHR14614">
    <property type="entry name" value="HEPATOCELLULAR CARCINOMA-ASSOCIATED ANTIGEN"/>
    <property type="match status" value="1"/>
</dbReference>
<dbReference type="Proteomes" id="UP001276659">
    <property type="component" value="Unassembled WGS sequence"/>
</dbReference>
<gene>
    <name evidence="1" type="ORF">OEA41_000393</name>
</gene>
<dbReference type="GO" id="GO:0005829">
    <property type="term" value="C:cytosol"/>
    <property type="evidence" value="ECO:0007669"/>
    <property type="project" value="TreeGrafter"/>
</dbReference>
<evidence type="ECO:0000313" key="2">
    <source>
        <dbReference type="Proteomes" id="UP001276659"/>
    </source>
</evidence>
<comment type="caution">
    <text evidence="1">The sequence shown here is derived from an EMBL/GenBank/DDBJ whole genome shotgun (WGS) entry which is preliminary data.</text>
</comment>
<dbReference type="PANTHER" id="PTHR14614:SF132">
    <property type="entry name" value="PROTEIN-LYSINE METHYLTRANSFERASE C42C1.13"/>
    <property type="match status" value="1"/>
</dbReference>
<dbReference type="GO" id="GO:0008757">
    <property type="term" value="F:S-adenosylmethionine-dependent methyltransferase activity"/>
    <property type="evidence" value="ECO:0007669"/>
    <property type="project" value="UniProtKB-ARBA"/>
</dbReference>
<sequence>MVYYIRFLKPPKLDTKTGNVRALITITTDLGDDFYPGNLTLHAMIITDYWEEPMTEWHTVLWKKGMRTAWIEVGKLPSRGTKFMRLLVSTQCTEVADTVLLNDLPEILSARSDTFGWDDPQAGNKIERRYKTAQGEGRSIYEQTGESIARHIWDAGIALAAFLSDIVLHPQPTSHLAMTLTRTTPHGPKILELGSGCGIVGLEIAHLCPISDVLLTDLPEAMAIMDYNVSKARKSSGTGKITTATLDWDDALPEFIRQGQCDLVMVSDCTYNCDSIPALVKTLAAVIERSPPALVVVAMKVRHDSEAVFFDLMAKAGLIKAENYAILLPDQQRADTEQALEAVDVYVFRKEKDERADRS</sequence>
<dbReference type="Pfam" id="PF10294">
    <property type="entry name" value="Methyltransf_16"/>
    <property type="match status" value="1"/>
</dbReference>
<dbReference type="Gene3D" id="3.40.50.150">
    <property type="entry name" value="Vaccinia Virus protein VP39"/>
    <property type="match status" value="1"/>
</dbReference>